<evidence type="ECO:0000313" key="5">
    <source>
        <dbReference type="EMBL" id="KAK4874684.1"/>
    </source>
</evidence>
<evidence type="ECO:0000256" key="2">
    <source>
        <dbReference type="ARBA" id="ARBA00009127"/>
    </source>
</evidence>
<sequence>MAVSQAWFQNWQPPTSLLTESQPHHVQFFDNQLKKPLSQGRSTNVLSILPYVLSMGIAVPDTNIKTPYEQTQTQNVLERTGPFKTHYFWKSVDFQFPADYLRESAILSGQYVQENNLPLGIETHQNRIFVSFPKWKDGIPCTLATLPKVSNEASPLFVPYPSWEWHNSDSCDSLVSVYRMQVDDCNRLWVLDSGQINVSVKPEQVCPPKIVVFDLNTDKAILRYALPDEFIKQDSLYSNIAVDVHQNQEDACANAYAYIADVWRFGLVVYSLKENRSWRVTDHLFYPDPLASAYKLHGLDFEWTDGIFSLALSPVIGDSQDRYLYFHPMSSFREFYMKTSIIKNETAWLDSKRTIKLLGESRGKNGHASSSAMNKNGIMFFNLVSRDAVGCWDSRKPYKRSNLGILAQSNISLIFPNDLRLDKERRQSVWVISNRLPFFLYSELDKNDYNFRIMSAYVDEAISGTICDPNYADDDTFDVIKNGNDY</sequence>
<dbReference type="Gene3D" id="2.120.10.30">
    <property type="entry name" value="TolB, C-terminal domain"/>
    <property type="match status" value="1"/>
</dbReference>
<dbReference type="EMBL" id="JARPUR010000006">
    <property type="protein sequence ID" value="KAK4874684.1"/>
    <property type="molecule type" value="Genomic_DNA"/>
</dbReference>
<dbReference type="GO" id="GO:0005576">
    <property type="term" value="C:extracellular region"/>
    <property type="evidence" value="ECO:0007669"/>
    <property type="project" value="UniProtKB-SubCell"/>
</dbReference>
<evidence type="ECO:0000313" key="6">
    <source>
        <dbReference type="Proteomes" id="UP001353858"/>
    </source>
</evidence>
<dbReference type="FunFam" id="2.120.10.30:FF:000045">
    <property type="entry name" value="Blast:Protein yellow"/>
    <property type="match status" value="1"/>
</dbReference>
<dbReference type="PANTHER" id="PTHR10009">
    <property type="entry name" value="PROTEIN YELLOW-RELATED"/>
    <property type="match status" value="1"/>
</dbReference>
<keyword evidence="4" id="KW-0732">Signal</keyword>
<proteinExistence type="inferred from homology"/>
<dbReference type="Pfam" id="PF03022">
    <property type="entry name" value="MRJP"/>
    <property type="match status" value="1"/>
</dbReference>
<evidence type="ECO:0000256" key="1">
    <source>
        <dbReference type="ARBA" id="ARBA00004613"/>
    </source>
</evidence>
<dbReference type="Proteomes" id="UP001353858">
    <property type="component" value="Unassembled WGS sequence"/>
</dbReference>
<dbReference type="InterPro" id="IPR017996">
    <property type="entry name" value="MRJP/yellow-related"/>
</dbReference>
<accession>A0AAN7PRC3</accession>
<comment type="subcellular location">
    <subcellularLocation>
        <location evidence="1">Secreted</location>
    </subcellularLocation>
</comment>
<evidence type="ECO:0000256" key="3">
    <source>
        <dbReference type="ARBA" id="ARBA00022525"/>
    </source>
</evidence>
<reference evidence="6" key="1">
    <citation type="submission" date="2023-01" db="EMBL/GenBank/DDBJ databases">
        <title>Key to firefly adult light organ development and bioluminescence: homeobox transcription factors regulate luciferase expression and transportation to peroxisome.</title>
        <authorList>
            <person name="Fu X."/>
        </authorList>
    </citation>
    <scope>NUCLEOTIDE SEQUENCE [LARGE SCALE GENOMIC DNA]</scope>
</reference>
<name>A0AAN7PRC3_9COLE</name>
<gene>
    <name evidence="5" type="ORF">RN001_014044</name>
</gene>
<dbReference type="InterPro" id="IPR011042">
    <property type="entry name" value="6-blade_b-propeller_TolB-like"/>
</dbReference>
<keyword evidence="3" id="KW-0964">Secreted</keyword>
<dbReference type="PRINTS" id="PR01366">
    <property type="entry name" value="ROYALJELLY"/>
</dbReference>
<keyword evidence="6" id="KW-1185">Reference proteome</keyword>
<comment type="caution">
    <text evidence="5">The sequence shown here is derived from an EMBL/GenBank/DDBJ whole genome shotgun (WGS) entry which is preliminary data.</text>
</comment>
<organism evidence="5 6">
    <name type="scientific">Aquatica leii</name>
    <dbReference type="NCBI Taxonomy" id="1421715"/>
    <lineage>
        <taxon>Eukaryota</taxon>
        <taxon>Metazoa</taxon>
        <taxon>Ecdysozoa</taxon>
        <taxon>Arthropoda</taxon>
        <taxon>Hexapoda</taxon>
        <taxon>Insecta</taxon>
        <taxon>Pterygota</taxon>
        <taxon>Neoptera</taxon>
        <taxon>Endopterygota</taxon>
        <taxon>Coleoptera</taxon>
        <taxon>Polyphaga</taxon>
        <taxon>Elateriformia</taxon>
        <taxon>Elateroidea</taxon>
        <taxon>Lampyridae</taxon>
        <taxon>Luciolinae</taxon>
        <taxon>Aquatica</taxon>
    </lineage>
</organism>
<comment type="similarity">
    <text evidence="2">Belongs to the major royal jelly protein family.</text>
</comment>
<protein>
    <recommendedName>
        <fullName evidence="7">Bee-milk protein</fullName>
    </recommendedName>
</protein>
<dbReference type="PANTHER" id="PTHR10009:SF13">
    <property type="entry name" value="DOPAMINECHROME TAUTOMERASE"/>
    <property type="match status" value="1"/>
</dbReference>
<dbReference type="AlphaFoldDB" id="A0AAN7PRC3"/>
<evidence type="ECO:0008006" key="7">
    <source>
        <dbReference type="Google" id="ProtNLM"/>
    </source>
</evidence>
<evidence type="ECO:0000256" key="4">
    <source>
        <dbReference type="ARBA" id="ARBA00022729"/>
    </source>
</evidence>